<dbReference type="PANTHER" id="PTHR43742:SF6">
    <property type="entry name" value="OXIDOREDUCTASE YYAE-RELATED"/>
    <property type="match status" value="1"/>
</dbReference>
<protein>
    <recommendedName>
        <fullName evidence="3">Molybdopterin oxidoreductase domain-containing protein</fullName>
    </recommendedName>
</protein>
<feature type="domain" description="Molybdopterin oxidoreductase" evidence="3">
    <location>
        <begin position="177"/>
        <end position="281"/>
    </location>
</feature>
<dbReference type="EMBL" id="BART01025272">
    <property type="protein sequence ID" value="GAG98859.1"/>
    <property type="molecule type" value="Genomic_DNA"/>
</dbReference>
<accession>X1BSZ5</accession>
<evidence type="ECO:0000259" key="3">
    <source>
        <dbReference type="Pfam" id="PF00384"/>
    </source>
</evidence>
<dbReference type="SUPFAM" id="SSF53706">
    <property type="entry name" value="Formate dehydrogenase/DMSO reductase, domains 1-3"/>
    <property type="match status" value="1"/>
</dbReference>
<evidence type="ECO:0000313" key="4">
    <source>
        <dbReference type="EMBL" id="GAG98859.1"/>
    </source>
</evidence>
<keyword evidence="2" id="KW-0411">Iron-sulfur</keyword>
<comment type="caution">
    <text evidence="4">The sequence shown here is derived from an EMBL/GenBank/DDBJ whole genome shotgun (WGS) entry which is preliminary data.</text>
</comment>
<feature type="non-terminal residue" evidence="4">
    <location>
        <position position="1"/>
    </location>
</feature>
<sequence length="282" mass="31667">CKEDGIPKTPEWAEKESTIPAREIRALAREWGTKKTMLAAGGLGGWGGACRSATGGDWARLMISLQAMQGLGKPGINIWSTTQGAPHNTDFLFPGYTEGGMSGDVDNSAAGFRWVYRMHKQPTRSSINTPMGQHIPRLKIPECILNGKYEWRGKGFCGQSIEAQFHKYKYPADGYPEIQMYYRYGGSFIGTMNETNRYVKAYRTERLPFVVNQSIWFEGETKFADIILPACTNFERWDISEFAGCHGYIPDSTCQVNHKVISLQKQCIEPLGESKSDYEIFA</sequence>
<gene>
    <name evidence="4" type="ORF">S01H4_45402</name>
</gene>
<dbReference type="InterPro" id="IPR050612">
    <property type="entry name" value="Prok_Mopterin_Oxidored"/>
</dbReference>
<dbReference type="AlphaFoldDB" id="X1BSZ5"/>
<dbReference type="Pfam" id="PF00384">
    <property type="entry name" value="Molybdopterin"/>
    <property type="match status" value="1"/>
</dbReference>
<reference evidence="4" key="1">
    <citation type="journal article" date="2014" name="Front. Microbiol.">
        <title>High frequency of phylogenetically diverse reductive dehalogenase-homologous genes in deep subseafloor sedimentary metagenomes.</title>
        <authorList>
            <person name="Kawai M."/>
            <person name="Futagami T."/>
            <person name="Toyoda A."/>
            <person name="Takaki Y."/>
            <person name="Nishi S."/>
            <person name="Hori S."/>
            <person name="Arai W."/>
            <person name="Tsubouchi T."/>
            <person name="Morono Y."/>
            <person name="Uchiyama I."/>
            <person name="Ito T."/>
            <person name="Fujiyama A."/>
            <person name="Inagaki F."/>
            <person name="Takami H."/>
        </authorList>
    </citation>
    <scope>NUCLEOTIDE SEQUENCE</scope>
    <source>
        <strain evidence="4">Expedition CK06-06</strain>
    </source>
</reference>
<keyword evidence="1" id="KW-0408">Iron</keyword>
<name>X1BSZ5_9ZZZZ</name>
<dbReference type="GO" id="GO:0051536">
    <property type="term" value="F:iron-sulfur cluster binding"/>
    <property type="evidence" value="ECO:0007669"/>
    <property type="project" value="UniProtKB-KW"/>
</dbReference>
<evidence type="ECO:0000256" key="2">
    <source>
        <dbReference type="ARBA" id="ARBA00023014"/>
    </source>
</evidence>
<feature type="non-terminal residue" evidence="4">
    <location>
        <position position="282"/>
    </location>
</feature>
<dbReference type="GO" id="GO:0016491">
    <property type="term" value="F:oxidoreductase activity"/>
    <property type="evidence" value="ECO:0007669"/>
    <property type="project" value="InterPro"/>
</dbReference>
<organism evidence="4">
    <name type="scientific">marine sediment metagenome</name>
    <dbReference type="NCBI Taxonomy" id="412755"/>
    <lineage>
        <taxon>unclassified sequences</taxon>
        <taxon>metagenomes</taxon>
        <taxon>ecological metagenomes</taxon>
    </lineage>
</organism>
<keyword evidence="2" id="KW-0479">Metal-binding</keyword>
<proteinExistence type="predicted"/>
<dbReference type="PANTHER" id="PTHR43742">
    <property type="entry name" value="TRIMETHYLAMINE-N-OXIDE REDUCTASE"/>
    <property type="match status" value="1"/>
</dbReference>
<evidence type="ECO:0000256" key="1">
    <source>
        <dbReference type="ARBA" id="ARBA00023004"/>
    </source>
</evidence>
<dbReference type="InterPro" id="IPR006656">
    <property type="entry name" value="Mopterin_OxRdtase"/>
</dbReference>
<dbReference type="Gene3D" id="3.40.50.740">
    <property type="match status" value="1"/>
</dbReference>